<dbReference type="Pfam" id="PF01590">
    <property type="entry name" value="GAF"/>
    <property type="match status" value="1"/>
</dbReference>
<evidence type="ECO:0000313" key="3">
    <source>
        <dbReference type="EMBL" id="GFR58663.1"/>
    </source>
</evidence>
<comment type="caution">
    <text evidence="3">The sequence shown here is derived from an EMBL/GenBank/DDBJ whole genome shotgun (WGS) entry which is preliminary data.</text>
</comment>
<feature type="region of interest" description="Disordered" evidence="1">
    <location>
        <begin position="1"/>
        <end position="31"/>
    </location>
</feature>
<feature type="compositionally biased region" description="Low complexity" evidence="1">
    <location>
        <begin position="219"/>
        <end position="235"/>
    </location>
</feature>
<organism evidence="3 4">
    <name type="scientific">Elysia marginata</name>
    <dbReference type="NCBI Taxonomy" id="1093978"/>
    <lineage>
        <taxon>Eukaryota</taxon>
        <taxon>Metazoa</taxon>
        <taxon>Spiralia</taxon>
        <taxon>Lophotrochozoa</taxon>
        <taxon>Mollusca</taxon>
        <taxon>Gastropoda</taxon>
        <taxon>Heterobranchia</taxon>
        <taxon>Euthyneura</taxon>
        <taxon>Panpulmonata</taxon>
        <taxon>Sacoglossa</taxon>
        <taxon>Placobranchoidea</taxon>
        <taxon>Plakobranchidae</taxon>
        <taxon>Elysia</taxon>
    </lineage>
</organism>
<feature type="region of interest" description="Disordered" evidence="1">
    <location>
        <begin position="202"/>
        <end position="254"/>
    </location>
</feature>
<sequence length="616" mass="69021">MPVSPRVEAPSPSIHSGYSNLSASSKSRFPPLRSPLVIHRELSKEREQTSALDNRISLYNQMSQRPNRHAYVQRGTPGNQLHPHQLLQPSGGESRLSDVHSRDNKSSSSHRLQAASPQAKGYAAGGELTLRVTTLSPYAYSIYTNAVDSNTTNGNIMEGAFQRSLRNIYSNNNSSNSYLINRNFSYFGLSATGTPVLTAPTATSALRPRKTSSRLRFMQHQQQQQQQQQQQHLQQGKLKSRTKKSQQPRSQINVDDLSQELVTEYLRLNPQVLDQIVSSDLVHTDRLKQWLHRKSLQSHEHAQFHDHGVLGEATDMSLAPGSGHGSNSLLHLPQPGRAVENGDHSSDSSLVLSKWKTKIQMSKRKVLHELSKDFHHISGKVRVLLELADCVAAAVSADSFTLHSFDALRQELTQLCKNDGGEVEYGAKESVTSRASVASSTAFTKEPVRLKDLRINQHASESLSVSSTRAHSVMALPILDDQNTCFGVVELHRHTENSQFSDKEEEVGLLMLQWFDMLLDYVERNPYLTFIRHRVSRRLVEAYKIRSIFQDIVSMDVVIMKIMNFAQTLVVADRASLFLVDSFKHELYARIFDVGHEHKNAEKSPGAGGQQNGQEI</sequence>
<reference evidence="3 4" key="1">
    <citation type="journal article" date="2021" name="Elife">
        <title>Chloroplast acquisition without the gene transfer in kleptoplastic sea slugs, Plakobranchus ocellatus.</title>
        <authorList>
            <person name="Maeda T."/>
            <person name="Takahashi S."/>
            <person name="Yoshida T."/>
            <person name="Shimamura S."/>
            <person name="Takaki Y."/>
            <person name="Nagai Y."/>
            <person name="Toyoda A."/>
            <person name="Suzuki Y."/>
            <person name="Arimoto A."/>
            <person name="Ishii H."/>
            <person name="Satoh N."/>
            <person name="Nishiyama T."/>
            <person name="Hasebe M."/>
            <person name="Maruyama T."/>
            <person name="Minagawa J."/>
            <person name="Obokata J."/>
            <person name="Shigenobu S."/>
        </authorList>
    </citation>
    <scope>NUCLEOTIDE SEQUENCE [LARGE SCALE GENOMIC DNA]</scope>
</reference>
<dbReference type="Gene3D" id="3.30.450.40">
    <property type="match status" value="2"/>
</dbReference>
<feature type="region of interest" description="Disordered" evidence="1">
    <location>
        <begin position="71"/>
        <end position="120"/>
    </location>
</feature>
<keyword evidence="4" id="KW-1185">Reference proteome</keyword>
<evidence type="ECO:0000313" key="4">
    <source>
        <dbReference type="Proteomes" id="UP000762676"/>
    </source>
</evidence>
<feature type="compositionally biased region" description="Basic and acidic residues" evidence="1">
    <location>
        <begin position="95"/>
        <end position="105"/>
    </location>
</feature>
<feature type="domain" description="GAF" evidence="2">
    <location>
        <begin position="435"/>
        <end position="506"/>
    </location>
</feature>
<evidence type="ECO:0000256" key="1">
    <source>
        <dbReference type="SAM" id="MobiDB-lite"/>
    </source>
</evidence>
<dbReference type="AlphaFoldDB" id="A0AAV4ECK7"/>
<protein>
    <submittedName>
        <fullName evidence="3">Phosphodiesterase</fullName>
    </submittedName>
</protein>
<feature type="compositionally biased region" description="Polar residues" evidence="1">
    <location>
        <begin position="13"/>
        <end position="27"/>
    </location>
</feature>
<dbReference type="SUPFAM" id="SSF55781">
    <property type="entry name" value="GAF domain-like"/>
    <property type="match status" value="1"/>
</dbReference>
<dbReference type="InterPro" id="IPR003018">
    <property type="entry name" value="GAF"/>
</dbReference>
<dbReference type="InterPro" id="IPR029016">
    <property type="entry name" value="GAF-like_dom_sf"/>
</dbReference>
<feature type="non-terminal residue" evidence="3">
    <location>
        <position position="616"/>
    </location>
</feature>
<evidence type="ECO:0000259" key="2">
    <source>
        <dbReference type="Pfam" id="PF01590"/>
    </source>
</evidence>
<name>A0AAV4ECK7_9GAST</name>
<dbReference type="EMBL" id="BMAT01000052">
    <property type="protein sequence ID" value="GFR58663.1"/>
    <property type="molecule type" value="Genomic_DNA"/>
</dbReference>
<proteinExistence type="predicted"/>
<accession>A0AAV4ECK7</accession>
<gene>
    <name evidence="3" type="ORF">ElyMa_000036700</name>
</gene>
<dbReference type="Proteomes" id="UP000762676">
    <property type="component" value="Unassembled WGS sequence"/>
</dbReference>